<dbReference type="SUPFAM" id="SSF51735">
    <property type="entry name" value="NAD(P)-binding Rossmann-fold domains"/>
    <property type="match status" value="1"/>
</dbReference>
<comment type="caution">
    <text evidence="6">The sequence shown here is derived from an EMBL/GenBank/DDBJ whole genome shotgun (WGS) entry which is preliminary data.</text>
</comment>
<gene>
    <name evidence="6" type="ORF">ACFQ19_02710</name>
</gene>
<dbReference type="PROSITE" id="PS00059">
    <property type="entry name" value="ADH_ZINC"/>
    <property type="match status" value="1"/>
</dbReference>
<dbReference type="RefSeq" id="WP_379590437.1">
    <property type="nucleotide sequence ID" value="NZ_JBHTKK010000002.1"/>
</dbReference>
<dbReference type="Pfam" id="PF08240">
    <property type="entry name" value="ADH_N"/>
    <property type="match status" value="1"/>
</dbReference>
<keyword evidence="7" id="KW-1185">Reference proteome</keyword>
<dbReference type="InterPro" id="IPR020843">
    <property type="entry name" value="ER"/>
</dbReference>
<keyword evidence="3" id="KW-0560">Oxidoreductase</keyword>
<dbReference type="PANTHER" id="PTHR43401:SF2">
    <property type="entry name" value="L-THREONINE 3-DEHYDROGENASE"/>
    <property type="match status" value="1"/>
</dbReference>
<evidence type="ECO:0000256" key="1">
    <source>
        <dbReference type="ARBA" id="ARBA00022723"/>
    </source>
</evidence>
<keyword evidence="2 4" id="KW-0862">Zinc</keyword>
<evidence type="ECO:0000256" key="4">
    <source>
        <dbReference type="RuleBase" id="RU361277"/>
    </source>
</evidence>
<evidence type="ECO:0000259" key="5">
    <source>
        <dbReference type="SMART" id="SM00829"/>
    </source>
</evidence>
<dbReference type="Gene3D" id="3.40.50.720">
    <property type="entry name" value="NAD(P)-binding Rossmann-like Domain"/>
    <property type="match status" value="1"/>
</dbReference>
<comment type="cofactor">
    <cofactor evidence="4">
        <name>Zn(2+)</name>
        <dbReference type="ChEBI" id="CHEBI:29105"/>
    </cofactor>
</comment>
<evidence type="ECO:0000256" key="3">
    <source>
        <dbReference type="ARBA" id="ARBA00023002"/>
    </source>
</evidence>
<proteinExistence type="inferred from homology"/>
<dbReference type="EMBL" id="JBHTKK010000002">
    <property type="protein sequence ID" value="MFD1064926.1"/>
    <property type="molecule type" value="Genomic_DNA"/>
</dbReference>
<accession>A0ABW3NE41</accession>
<dbReference type="InterPro" id="IPR011032">
    <property type="entry name" value="GroES-like_sf"/>
</dbReference>
<evidence type="ECO:0000256" key="2">
    <source>
        <dbReference type="ARBA" id="ARBA00022833"/>
    </source>
</evidence>
<dbReference type="InterPro" id="IPR036291">
    <property type="entry name" value="NAD(P)-bd_dom_sf"/>
</dbReference>
<dbReference type="PANTHER" id="PTHR43401">
    <property type="entry name" value="L-THREONINE 3-DEHYDROGENASE"/>
    <property type="match status" value="1"/>
</dbReference>
<dbReference type="InterPro" id="IPR002328">
    <property type="entry name" value="ADH_Zn_CS"/>
</dbReference>
<comment type="similarity">
    <text evidence="4">Belongs to the zinc-containing alcohol dehydrogenase family.</text>
</comment>
<feature type="domain" description="Enoyl reductase (ER)" evidence="5">
    <location>
        <begin position="8"/>
        <end position="340"/>
    </location>
</feature>
<dbReference type="CDD" id="cd08236">
    <property type="entry name" value="sugar_DH"/>
    <property type="match status" value="1"/>
</dbReference>
<sequence length="359" mass="39363">MRKKMKAAVLHSLGVIKTEEIDVPQINEDEVLIKVKYTGICGSDVPRAMISGARKYPLVLGHEFSGVIEEVGENVTELKPAERVVVAPLVPCGKCDHCKASNYGLCNNYNIIGTGSNGGFAEYVKVPQEHVLKIDDSLSFETAAGIEPATIGYHGLQKANIQPGETVVIMGCGSIGQLTMQWAKIFGASTVIVVDIFDDKLETAKELGADITINAKEVDAVEIIREMTNGGAEVVVETAGTVITQQQSILISKKKGRIVFLGITHKGLELSKEAMNHIMRGELTIQGSWNSYTPPYPGIAWKATLDFMTSGELKFKEMISHKIQVDELGDYLKQMADRTLEFNKVLVSFEDEIISYKRR</sequence>
<dbReference type="SUPFAM" id="SSF50129">
    <property type="entry name" value="GroES-like"/>
    <property type="match status" value="1"/>
</dbReference>
<organism evidence="6 7">
    <name type="scientific">Oceanobacillus locisalsi</name>
    <dbReference type="NCBI Taxonomy" id="546107"/>
    <lineage>
        <taxon>Bacteria</taxon>
        <taxon>Bacillati</taxon>
        <taxon>Bacillota</taxon>
        <taxon>Bacilli</taxon>
        <taxon>Bacillales</taxon>
        <taxon>Bacillaceae</taxon>
        <taxon>Oceanobacillus</taxon>
    </lineage>
</organism>
<dbReference type="Proteomes" id="UP001597041">
    <property type="component" value="Unassembled WGS sequence"/>
</dbReference>
<dbReference type="Pfam" id="PF00107">
    <property type="entry name" value="ADH_zinc_N"/>
    <property type="match status" value="1"/>
</dbReference>
<name>A0ABW3NE41_9BACI</name>
<evidence type="ECO:0000313" key="6">
    <source>
        <dbReference type="EMBL" id="MFD1064926.1"/>
    </source>
</evidence>
<reference evidence="7" key="1">
    <citation type="journal article" date="2019" name="Int. J. Syst. Evol. Microbiol.">
        <title>The Global Catalogue of Microorganisms (GCM) 10K type strain sequencing project: providing services to taxonomists for standard genome sequencing and annotation.</title>
        <authorList>
            <consortium name="The Broad Institute Genomics Platform"/>
            <consortium name="The Broad Institute Genome Sequencing Center for Infectious Disease"/>
            <person name="Wu L."/>
            <person name="Ma J."/>
        </authorList>
    </citation>
    <scope>NUCLEOTIDE SEQUENCE [LARGE SCALE GENOMIC DNA]</scope>
    <source>
        <strain evidence="7">CCUG 56608</strain>
    </source>
</reference>
<dbReference type="InterPro" id="IPR050129">
    <property type="entry name" value="Zn_alcohol_dh"/>
</dbReference>
<keyword evidence="1 4" id="KW-0479">Metal-binding</keyword>
<protein>
    <submittedName>
        <fullName evidence="6">Galactitol-1-phosphate 5-dehydrogenase</fullName>
    </submittedName>
</protein>
<dbReference type="Gene3D" id="3.90.180.10">
    <property type="entry name" value="Medium-chain alcohol dehydrogenases, catalytic domain"/>
    <property type="match status" value="1"/>
</dbReference>
<dbReference type="InterPro" id="IPR013154">
    <property type="entry name" value="ADH-like_N"/>
</dbReference>
<dbReference type="InterPro" id="IPR013149">
    <property type="entry name" value="ADH-like_C"/>
</dbReference>
<dbReference type="SMART" id="SM00829">
    <property type="entry name" value="PKS_ER"/>
    <property type="match status" value="1"/>
</dbReference>
<evidence type="ECO:0000313" key="7">
    <source>
        <dbReference type="Proteomes" id="UP001597041"/>
    </source>
</evidence>